<keyword evidence="2" id="KW-0812">Transmembrane</keyword>
<evidence type="ECO:0000313" key="3">
    <source>
        <dbReference type="EMBL" id="KAK3332979.1"/>
    </source>
</evidence>
<accession>A0AAE0IXC5</accession>
<reference evidence="3" key="2">
    <citation type="submission" date="2023-06" db="EMBL/GenBank/DDBJ databases">
        <authorList>
            <consortium name="Lawrence Berkeley National Laboratory"/>
            <person name="Haridas S."/>
            <person name="Hensen N."/>
            <person name="Bonometti L."/>
            <person name="Westerberg I."/>
            <person name="Brannstrom I.O."/>
            <person name="Guillou S."/>
            <person name="Cros-Aarteil S."/>
            <person name="Calhoun S."/>
            <person name="Kuo A."/>
            <person name="Mondo S."/>
            <person name="Pangilinan J."/>
            <person name="Riley R."/>
            <person name="Labutti K."/>
            <person name="Andreopoulos B."/>
            <person name="Lipzen A."/>
            <person name="Chen C."/>
            <person name="Yanf M."/>
            <person name="Daum C."/>
            <person name="Ng V."/>
            <person name="Clum A."/>
            <person name="Steindorff A."/>
            <person name="Ohm R."/>
            <person name="Martin F."/>
            <person name="Silar P."/>
            <person name="Natvig D."/>
            <person name="Lalanne C."/>
            <person name="Gautier V."/>
            <person name="Ament-Velasquez S.L."/>
            <person name="Kruys A."/>
            <person name="Hutchinson M.I."/>
            <person name="Powell A.J."/>
            <person name="Barry K."/>
            <person name="Miller A.N."/>
            <person name="Grigoriev I.V."/>
            <person name="Debuchy R."/>
            <person name="Gladieux P."/>
            <person name="Thoren M.H."/>
            <person name="Johannesson H."/>
        </authorList>
    </citation>
    <scope>NUCLEOTIDE SEQUENCE</scope>
    <source>
        <strain evidence="3">SMH4131-1</strain>
    </source>
</reference>
<proteinExistence type="predicted"/>
<evidence type="ECO:0000256" key="1">
    <source>
        <dbReference type="SAM" id="MobiDB-lite"/>
    </source>
</evidence>
<feature type="transmembrane region" description="Helical" evidence="2">
    <location>
        <begin position="703"/>
        <end position="728"/>
    </location>
</feature>
<reference evidence="3" key="1">
    <citation type="journal article" date="2023" name="Mol. Phylogenet. Evol.">
        <title>Genome-scale phylogeny and comparative genomics of the fungal order Sordariales.</title>
        <authorList>
            <person name="Hensen N."/>
            <person name="Bonometti L."/>
            <person name="Westerberg I."/>
            <person name="Brannstrom I.O."/>
            <person name="Guillou S."/>
            <person name="Cros-Aarteil S."/>
            <person name="Calhoun S."/>
            <person name="Haridas S."/>
            <person name="Kuo A."/>
            <person name="Mondo S."/>
            <person name="Pangilinan J."/>
            <person name="Riley R."/>
            <person name="LaButti K."/>
            <person name="Andreopoulos B."/>
            <person name="Lipzen A."/>
            <person name="Chen C."/>
            <person name="Yan M."/>
            <person name="Daum C."/>
            <person name="Ng V."/>
            <person name="Clum A."/>
            <person name="Steindorff A."/>
            <person name="Ohm R.A."/>
            <person name="Martin F."/>
            <person name="Silar P."/>
            <person name="Natvig D.O."/>
            <person name="Lalanne C."/>
            <person name="Gautier V."/>
            <person name="Ament-Velasquez S.L."/>
            <person name="Kruys A."/>
            <person name="Hutchinson M.I."/>
            <person name="Powell A.J."/>
            <person name="Barry K."/>
            <person name="Miller A.N."/>
            <person name="Grigoriev I.V."/>
            <person name="Debuchy R."/>
            <person name="Gladieux P."/>
            <person name="Hiltunen Thoren M."/>
            <person name="Johannesson H."/>
        </authorList>
    </citation>
    <scope>NUCLEOTIDE SEQUENCE</scope>
    <source>
        <strain evidence="3">SMH4131-1</strain>
    </source>
</reference>
<evidence type="ECO:0000313" key="4">
    <source>
        <dbReference type="Proteomes" id="UP001286456"/>
    </source>
</evidence>
<gene>
    <name evidence="3" type="ORF">B0T19DRAFT_483113</name>
</gene>
<keyword evidence="2" id="KW-1133">Transmembrane helix</keyword>
<comment type="caution">
    <text evidence="3">The sequence shown here is derived from an EMBL/GenBank/DDBJ whole genome shotgun (WGS) entry which is preliminary data.</text>
</comment>
<organism evidence="3 4">
    <name type="scientific">Cercophora scortea</name>
    <dbReference type="NCBI Taxonomy" id="314031"/>
    <lineage>
        <taxon>Eukaryota</taxon>
        <taxon>Fungi</taxon>
        <taxon>Dikarya</taxon>
        <taxon>Ascomycota</taxon>
        <taxon>Pezizomycotina</taxon>
        <taxon>Sordariomycetes</taxon>
        <taxon>Sordariomycetidae</taxon>
        <taxon>Sordariales</taxon>
        <taxon>Lasiosphaeriaceae</taxon>
        <taxon>Cercophora</taxon>
    </lineage>
</organism>
<dbReference type="Proteomes" id="UP001286456">
    <property type="component" value="Unassembled WGS sequence"/>
</dbReference>
<protein>
    <submittedName>
        <fullName evidence="3">Uncharacterized protein</fullName>
    </submittedName>
</protein>
<dbReference type="EMBL" id="JAUEPO010000002">
    <property type="protein sequence ID" value="KAK3332979.1"/>
    <property type="molecule type" value="Genomic_DNA"/>
</dbReference>
<evidence type="ECO:0000256" key="2">
    <source>
        <dbReference type="SAM" id="Phobius"/>
    </source>
</evidence>
<dbReference type="AlphaFoldDB" id="A0AAE0IXC5"/>
<sequence length="818" mass="88347">MSTTRKESFHHRLLQVSSLIYREIYLLIHGAEQETKRPVMRTFKLPVPRYFNPRAVEVLAKAMLVLRHCSIHIPPMLASIVLTYLNVEGYFIGSDLSGPSTQTFQDISQLSLQVTAKLLELLIVVALGVVILDVVRDKMLHGSEGMPLGLMLSSFRFVDMTFLLSHEFRAGSTGFQRRRTRWGFTLLVISCALTAVLVGPSTALLLIPVYVKDWPGGGGSVLLSGDLAPSIVDVSPSWDSRCTPVVRDITLLNSGVSSLASCPWAGFPYLSEILALSVYNRVPLLYKDGVSPREITYWSSAEWRTFIFGANIGAGAAAQFLSNAWCSAMLGGAPKAGPGTIYANLHQRLRNGTKGNLESQLPLVRAECFNATSYAKSLRKKGVNMDGSLPFPIITDLPTPRGAAYILPFNTTGSPPPNSTTTQWLPIPNQPCSTSYGSPTSNYPSAFLVIRTSDIPGLDSTVTCSVKAQWIPGLIVHNYVCWGPQSLKGTPSDDDNEKLLNWATARSPTGQAAANFQAVDGWGEAVHLTPAWLNTLTPTITSPANNNNDSSKPDNGTGGSFTTLSSLLDTYARTDVHRDNARKVIFTFTTMAIASFVADGLSRIAYAENKVNDLTGGDKVCTSVSAPPNPGNKLGNATACLWEVSSSASTTDLLNDVVTGDIVLSPYYPAPLATTTTASTKNKNNTLKYYVTITGWGMKATSAAYYLALTVVWVYVAIALAHISWTWYRGRMSGAWSSLTDFLVLSQTSPAPVAEAAAFRNTSTGVEAHETLRLPVRIRHNAGVEVGRETLQLLVGGDGGDEKLERVVGGGEEYGVKE</sequence>
<feature type="transmembrane region" description="Helical" evidence="2">
    <location>
        <begin position="118"/>
        <end position="135"/>
    </location>
</feature>
<feature type="transmembrane region" description="Helical" evidence="2">
    <location>
        <begin position="186"/>
        <end position="211"/>
    </location>
</feature>
<keyword evidence="4" id="KW-1185">Reference proteome</keyword>
<feature type="region of interest" description="Disordered" evidence="1">
    <location>
        <begin position="539"/>
        <end position="558"/>
    </location>
</feature>
<keyword evidence="2" id="KW-0472">Membrane</keyword>
<name>A0AAE0IXC5_9PEZI</name>